<dbReference type="CDD" id="cd16914">
    <property type="entry name" value="EcfT"/>
    <property type="match status" value="1"/>
</dbReference>
<evidence type="ECO:0000256" key="2">
    <source>
        <dbReference type="ARBA" id="ARBA00022692"/>
    </source>
</evidence>
<dbReference type="AlphaFoldDB" id="A0A0R1RKY8"/>
<keyword evidence="4 5" id="KW-0472">Membrane</keyword>
<feature type="transmembrane region" description="Helical" evidence="5">
    <location>
        <begin position="81"/>
        <end position="104"/>
    </location>
</feature>
<dbReference type="Proteomes" id="UP000051999">
    <property type="component" value="Unassembled WGS sequence"/>
</dbReference>
<dbReference type="InterPro" id="IPR003339">
    <property type="entry name" value="ABC/ECF_trnsptr_transmembrane"/>
</dbReference>
<dbReference type="STRING" id="1114972.FD35_GL000516"/>
<feature type="transmembrane region" description="Helical" evidence="5">
    <location>
        <begin position="53"/>
        <end position="74"/>
    </location>
</feature>
<reference evidence="6 7" key="1">
    <citation type="journal article" date="2015" name="Genome Announc.">
        <title>Expanding the biotechnology potential of lactobacilli through comparative genomics of 213 strains and associated genera.</title>
        <authorList>
            <person name="Sun Z."/>
            <person name="Harris H.M."/>
            <person name="McCann A."/>
            <person name="Guo C."/>
            <person name="Argimon S."/>
            <person name="Zhang W."/>
            <person name="Yang X."/>
            <person name="Jeffery I.B."/>
            <person name="Cooney J.C."/>
            <person name="Kagawa T.F."/>
            <person name="Liu W."/>
            <person name="Song Y."/>
            <person name="Salvetti E."/>
            <person name="Wrobel A."/>
            <person name="Rasinkangas P."/>
            <person name="Parkhill J."/>
            <person name="Rea M.C."/>
            <person name="O'Sullivan O."/>
            <person name="Ritari J."/>
            <person name="Douillard F.P."/>
            <person name="Paul Ross R."/>
            <person name="Yang R."/>
            <person name="Briner A.E."/>
            <person name="Felis G.E."/>
            <person name="de Vos W.M."/>
            <person name="Barrangou R."/>
            <person name="Klaenhammer T.R."/>
            <person name="Caufield P.W."/>
            <person name="Cui Y."/>
            <person name="Zhang H."/>
            <person name="O'Toole P.W."/>
        </authorList>
    </citation>
    <scope>NUCLEOTIDE SEQUENCE [LARGE SCALE GENOMIC DNA]</scope>
    <source>
        <strain evidence="6 7">DSM 15814</strain>
    </source>
</reference>
<comment type="subcellular location">
    <subcellularLocation>
        <location evidence="1">Membrane</location>
        <topology evidence="1">Multi-pass membrane protein</topology>
    </subcellularLocation>
</comment>
<dbReference type="PANTHER" id="PTHR33514">
    <property type="entry name" value="PROTEIN ABCI12, CHLOROPLASTIC"/>
    <property type="match status" value="1"/>
</dbReference>
<comment type="caution">
    <text evidence="6">The sequence shown here is derived from an EMBL/GenBank/DDBJ whole genome shotgun (WGS) entry which is preliminary data.</text>
</comment>
<protein>
    <submittedName>
        <fullName evidence="6">ABC-type cobalt transport system, permease component CbiQ or related transporter</fullName>
    </submittedName>
</protein>
<organism evidence="6 7">
    <name type="scientific">Furfurilactobacillus rossiae DSM 15814</name>
    <dbReference type="NCBI Taxonomy" id="1114972"/>
    <lineage>
        <taxon>Bacteria</taxon>
        <taxon>Bacillati</taxon>
        <taxon>Bacillota</taxon>
        <taxon>Bacilli</taxon>
        <taxon>Lactobacillales</taxon>
        <taxon>Lactobacillaceae</taxon>
        <taxon>Furfurilactobacillus</taxon>
    </lineage>
</organism>
<dbReference type="EMBL" id="AZFF01000001">
    <property type="protein sequence ID" value="KRL57495.1"/>
    <property type="molecule type" value="Genomic_DNA"/>
</dbReference>
<keyword evidence="2 5" id="KW-0812">Transmembrane</keyword>
<feature type="transmembrane region" description="Helical" evidence="5">
    <location>
        <begin position="254"/>
        <end position="270"/>
    </location>
</feature>
<dbReference type="PANTHER" id="PTHR33514:SF13">
    <property type="entry name" value="PROTEIN ABCI12, CHLOROPLASTIC"/>
    <property type="match status" value="1"/>
</dbReference>
<dbReference type="GO" id="GO:0005886">
    <property type="term" value="C:plasma membrane"/>
    <property type="evidence" value="ECO:0007669"/>
    <property type="project" value="UniProtKB-ARBA"/>
</dbReference>
<keyword evidence="7" id="KW-1185">Reference proteome</keyword>
<keyword evidence="3 5" id="KW-1133">Transmembrane helix</keyword>
<feature type="transmembrane region" description="Helical" evidence="5">
    <location>
        <begin position="156"/>
        <end position="175"/>
    </location>
</feature>
<proteinExistence type="predicted"/>
<evidence type="ECO:0000313" key="7">
    <source>
        <dbReference type="Proteomes" id="UP000051999"/>
    </source>
</evidence>
<evidence type="ECO:0000256" key="1">
    <source>
        <dbReference type="ARBA" id="ARBA00004141"/>
    </source>
</evidence>
<evidence type="ECO:0000256" key="4">
    <source>
        <dbReference type="ARBA" id="ARBA00023136"/>
    </source>
</evidence>
<dbReference type="eggNOG" id="COG0619">
    <property type="taxonomic scope" value="Bacteria"/>
</dbReference>
<accession>A0A0R1RKY8</accession>
<evidence type="ECO:0000256" key="5">
    <source>
        <dbReference type="SAM" id="Phobius"/>
    </source>
</evidence>
<evidence type="ECO:0000313" key="6">
    <source>
        <dbReference type="EMBL" id="KRL57495.1"/>
    </source>
</evidence>
<sequence>MKGGARYMSNALLLGRFIPGTSIIHRLDPRVKLLTTLYLILIIFLADNWQTNLLLYSFVLIGVLCARLSLRFFFRGLRPMFWLIIFTVAMQLLFTHGGTVYWQWGWLIISQTGLQNGLYVFLRFVFIVFVSTLLTLTTAPLALADAVASLLRPLRWFHFPVDEVALMLALALRFVPNLMDETSQLMAAQRSRGVEFGEGNVFQQMQALIPLLIPQLVTSFRRADELGTAMEARGYSGTANRTKFRIQQFHGRDGAFVLILLILTGLLILMR</sequence>
<name>A0A0R1RKY8_9LACO</name>
<dbReference type="Pfam" id="PF02361">
    <property type="entry name" value="CbiQ"/>
    <property type="match status" value="1"/>
</dbReference>
<gene>
    <name evidence="6" type="ORF">FD35_GL000516</name>
</gene>
<evidence type="ECO:0000256" key="3">
    <source>
        <dbReference type="ARBA" id="ARBA00022989"/>
    </source>
</evidence>
<feature type="transmembrane region" description="Helical" evidence="5">
    <location>
        <begin position="124"/>
        <end position="144"/>
    </location>
</feature>
<dbReference type="PATRIC" id="fig|1114972.6.peg.515"/>